<organism evidence="1 2">
    <name type="scientific">Rhizobium beringeri</name>
    <dbReference type="NCBI Taxonomy" id="3019934"/>
    <lineage>
        <taxon>Bacteria</taxon>
        <taxon>Pseudomonadati</taxon>
        <taxon>Pseudomonadota</taxon>
        <taxon>Alphaproteobacteria</taxon>
        <taxon>Hyphomicrobiales</taxon>
        <taxon>Rhizobiaceae</taxon>
        <taxon>Rhizobium/Agrobacterium group</taxon>
        <taxon>Rhizobium</taxon>
    </lineage>
</organism>
<dbReference type="Proteomes" id="UP000291302">
    <property type="component" value="Unassembled WGS sequence"/>
</dbReference>
<protein>
    <submittedName>
        <fullName evidence="1">Uncharacterized protein</fullName>
    </submittedName>
</protein>
<dbReference type="EMBL" id="SILG01000001">
    <property type="protein sequence ID" value="TBE73190.1"/>
    <property type="molecule type" value="Genomic_DNA"/>
</dbReference>
<keyword evidence="2" id="KW-1185">Reference proteome</keyword>
<name>A0ABY1Y0Z5_9HYPH</name>
<evidence type="ECO:0000313" key="2">
    <source>
        <dbReference type="Proteomes" id="UP000291302"/>
    </source>
</evidence>
<sequence length="62" mass="7340">MSRKSVQRFCDNDMRRNKKLKRKERIWKIATCFSAVIFPASPAWQAQHRRSLGVQTVFMRAA</sequence>
<gene>
    <name evidence="1" type="ORF">ELH03_21670</name>
</gene>
<comment type="caution">
    <text evidence="1">The sequence shown here is derived from an EMBL/GenBank/DDBJ whole genome shotgun (WGS) entry which is preliminary data.</text>
</comment>
<proteinExistence type="predicted"/>
<accession>A0ABY1Y0Z5</accession>
<reference evidence="1 2" key="1">
    <citation type="submission" date="2019-02" db="EMBL/GenBank/DDBJ databases">
        <title>The genomic architecture of introgression among sibling species of bacteria.</title>
        <authorList>
            <person name="Cavassim M.I.A."/>
            <person name="Moeskjaer S."/>
            <person name="Moslemi C."/>
            <person name="Fields B."/>
            <person name="Bachmann A."/>
            <person name="Vilhjalmsson B."/>
            <person name="Schierup M.H."/>
            <person name="Young J.P.W."/>
            <person name="Andersen S.U."/>
        </authorList>
    </citation>
    <scope>NUCLEOTIDE SEQUENCE [LARGE SCALE GENOMIC DNA]</scope>
    <source>
        <strain evidence="1 2">SM51</strain>
    </source>
</reference>
<evidence type="ECO:0000313" key="1">
    <source>
        <dbReference type="EMBL" id="TBE73190.1"/>
    </source>
</evidence>